<evidence type="ECO:0000256" key="3">
    <source>
        <dbReference type="ARBA" id="ARBA00022827"/>
    </source>
</evidence>
<keyword evidence="5" id="KW-0732">Signal</keyword>
<sequence>MLLQYTTVILSIWCLLSGALSGDTDHSLDACSQIIQITSSSTKVYYPGNPSYIKAISHWANGTSTQLSKCVVEPTTAVDVGKILKLLGSNRTPFAVKGGGHGTNPGFSSTPGVHISMRSFSSVTYKKSSQTVDIGAGLLWDDVYAALHPHGVNVAGARALGVGVSGFLLGGGYSWLSNQYGLSIDTIVAYELVLPTGQVIQASKLSHPDLFFALKGGYNNFGIVTGFTMQAFHQPQVWGGTIIIDGANEPIVATAVENFSNNVKDTKAGINTLYNFSNGSISIVQIIFYNGPLPPAGIFDELLAIPSLSKNIKTSSFQAFMQAGGILETDSRALFHTVSPLKFSQTLLEVVRNETLFWGTYLASKSGTFVSYAIEPFDAKIYTHNKTATAYPADRSTPFYPYIIWFSWTDPSFDQEFYTAARESSDRIRDAAFSDGQIDILDAPLYPNIALFDTPLEKMYGINVPRLHRIKTAVDPMNVMGLAGGFKL</sequence>
<dbReference type="OrthoDB" id="2151789at2759"/>
<evidence type="ECO:0000256" key="4">
    <source>
        <dbReference type="ARBA" id="ARBA00023002"/>
    </source>
</evidence>
<reference evidence="7 8" key="1">
    <citation type="journal article" date="2019" name="Nat. Ecol. Evol.">
        <title>Megaphylogeny resolves global patterns of mushroom evolution.</title>
        <authorList>
            <person name="Varga T."/>
            <person name="Krizsan K."/>
            <person name="Foldi C."/>
            <person name="Dima B."/>
            <person name="Sanchez-Garcia M."/>
            <person name="Sanchez-Ramirez S."/>
            <person name="Szollosi G.J."/>
            <person name="Szarkandi J.G."/>
            <person name="Papp V."/>
            <person name="Albert L."/>
            <person name="Andreopoulos W."/>
            <person name="Angelini C."/>
            <person name="Antonin V."/>
            <person name="Barry K.W."/>
            <person name="Bougher N.L."/>
            <person name="Buchanan P."/>
            <person name="Buyck B."/>
            <person name="Bense V."/>
            <person name="Catcheside P."/>
            <person name="Chovatia M."/>
            <person name="Cooper J."/>
            <person name="Damon W."/>
            <person name="Desjardin D."/>
            <person name="Finy P."/>
            <person name="Geml J."/>
            <person name="Haridas S."/>
            <person name="Hughes K."/>
            <person name="Justo A."/>
            <person name="Karasinski D."/>
            <person name="Kautmanova I."/>
            <person name="Kiss B."/>
            <person name="Kocsube S."/>
            <person name="Kotiranta H."/>
            <person name="LaButti K.M."/>
            <person name="Lechner B.E."/>
            <person name="Liimatainen K."/>
            <person name="Lipzen A."/>
            <person name="Lukacs Z."/>
            <person name="Mihaltcheva S."/>
            <person name="Morgado L.N."/>
            <person name="Niskanen T."/>
            <person name="Noordeloos M.E."/>
            <person name="Ohm R.A."/>
            <person name="Ortiz-Santana B."/>
            <person name="Ovrebo C."/>
            <person name="Racz N."/>
            <person name="Riley R."/>
            <person name="Savchenko A."/>
            <person name="Shiryaev A."/>
            <person name="Soop K."/>
            <person name="Spirin V."/>
            <person name="Szebenyi C."/>
            <person name="Tomsovsky M."/>
            <person name="Tulloss R.E."/>
            <person name="Uehling J."/>
            <person name="Grigoriev I.V."/>
            <person name="Vagvolgyi C."/>
            <person name="Papp T."/>
            <person name="Martin F.M."/>
            <person name="Miettinen O."/>
            <person name="Hibbett D.S."/>
            <person name="Nagy L.G."/>
        </authorList>
    </citation>
    <scope>NUCLEOTIDE SEQUENCE [LARGE SCALE GENOMIC DNA]</scope>
    <source>
        <strain evidence="7 8">CBS 166.37</strain>
    </source>
</reference>
<evidence type="ECO:0000313" key="7">
    <source>
        <dbReference type="EMBL" id="TFK36628.1"/>
    </source>
</evidence>
<dbReference type="AlphaFoldDB" id="A0A5C3LXJ5"/>
<keyword evidence="4" id="KW-0560">Oxidoreductase</keyword>
<dbReference type="InterPro" id="IPR016169">
    <property type="entry name" value="FAD-bd_PCMH_sub2"/>
</dbReference>
<dbReference type="InterPro" id="IPR016166">
    <property type="entry name" value="FAD-bd_PCMH"/>
</dbReference>
<organism evidence="7 8">
    <name type="scientific">Crucibulum laeve</name>
    <dbReference type="NCBI Taxonomy" id="68775"/>
    <lineage>
        <taxon>Eukaryota</taxon>
        <taxon>Fungi</taxon>
        <taxon>Dikarya</taxon>
        <taxon>Basidiomycota</taxon>
        <taxon>Agaricomycotina</taxon>
        <taxon>Agaricomycetes</taxon>
        <taxon>Agaricomycetidae</taxon>
        <taxon>Agaricales</taxon>
        <taxon>Agaricineae</taxon>
        <taxon>Nidulariaceae</taxon>
        <taxon>Crucibulum</taxon>
    </lineage>
</organism>
<keyword evidence="3" id="KW-0274">FAD</keyword>
<dbReference type="InterPro" id="IPR006094">
    <property type="entry name" value="Oxid_FAD_bind_N"/>
</dbReference>
<dbReference type="Pfam" id="PF08031">
    <property type="entry name" value="BBE"/>
    <property type="match status" value="1"/>
</dbReference>
<evidence type="ECO:0000256" key="2">
    <source>
        <dbReference type="ARBA" id="ARBA00022630"/>
    </source>
</evidence>
<dbReference type="Gene3D" id="3.30.43.10">
    <property type="entry name" value="Uridine Diphospho-n-acetylenolpyruvylglucosamine Reductase, domain 2"/>
    <property type="match status" value="1"/>
</dbReference>
<evidence type="ECO:0000313" key="8">
    <source>
        <dbReference type="Proteomes" id="UP000308652"/>
    </source>
</evidence>
<dbReference type="PANTHER" id="PTHR42973:SF13">
    <property type="entry name" value="FAD-BINDING PCMH-TYPE DOMAIN-CONTAINING PROTEIN"/>
    <property type="match status" value="1"/>
</dbReference>
<keyword evidence="2" id="KW-0285">Flavoprotein</keyword>
<feature type="chain" id="PRO_5022660607" description="FAD-binding PCMH-type domain-containing protein" evidence="5">
    <location>
        <begin position="22"/>
        <end position="488"/>
    </location>
</feature>
<dbReference type="GO" id="GO:0016491">
    <property type="term" value="F:oxidoreductase activity"/>
    <property type="evidence" value="ECO:0007669"/>
    <property type="project" value="UniProtKB-KW"/>
</dbReference>
<evidence type="ECO:0000256" key="5">
    <source>
        <dbReference type="SAM" id="SignalP"/>
    </source>
</evidence>
<evidence type="ECO:0000256" key="1">
    <source>
        <dbReference type="ARBA" id="ARBA00005466"/>
    </source>
</evidence>
<dbReference type="EMBL" id="ML213612">
    <property type="protein sequence ID" value="TFK36628.1"/>
    <property type="molecule type" value="Genomic_DNA"/>
</dbReference>
<feature type="signal peptide" evidence="5">
    <location>
        <begin position="1"/>
        <end position="21"/>
    </location>
</feature>
<dbReference type="PANTHER" id="PTHR42973">
    <property type="entry name" value="BINDING OXIDOREDUCTASE, PUTATIVE (AFU_ORTHOLOGUE AFUA_1G17690)-RELATED"/>
    <property type="match status" value="1"/>
</dbReference>
<dbReference type="GO" id="GO:0071949">
    <property type="term" value="F:FAD binding"/>
    <property type="evidence" value="ECO:0007669"/>
    <property type="project" value="InterPro"/>
</dbReference>
<comment type="similarity">
    <text evidence="1">Belongs to the oxygen-dependent FAD-linked oxidoreductase family.</text>
</comment>
<proteinExistence type="inferred from homology"/>
<protein>
    <recommendedName>
        <fullName evidence="6">FAD-binding PCMH-type domain-containing protein</fullName>
    </recommendedName>
</protein>
<dbReference type="PROSITE" id="PS51387">
    <property type="entry name" value="FAD_PCMH"/>
    <property type="match status" value="1"/>
</dbReference>
<dbReference type="Gene3D" id="3.40.462.20">
    <property type="match status" value="1"/>
</dbReference>
<dbReference type="SUPFAM" id="SSF56176">
    <property type="entry name" value="FAD-binding/transporter-associated domain-like"/>
    <property type="match status" value="1"/>
</dbReference>
<name>A0A5C3LXJ5_9AGAR</name>
<dbReference type="InterPro" id="IPR012951">
    <property type="entry name" value="BBE"/>
</dbReference>
<dbReference type="Gene3D" id="3.30.465.10">
    <property type="match status" value="1"/>
</dbReference>
<accession>A0A5C3LXJ5</accession>
<evidence type="ECO:0000259" key="6">
    <source>
        <dbReference type="PROSITE" id="PS51387"/>
    </source>
</evidence>
<dbReference type="STRING" id="68775.A0A5C3LXJ5"/>
<feature type="domain" description="FAD-binding PCMH-type" evidence="6">
    <location>
        <begin position="64"/>
        <end position="234"/>
    </location>
</feature>
<dbReference type="InterPro" id="IPR036318">
    <property type="entry name" value="FAD-bd_PCMH-like_sf"/>
</dbReference>
<gene>
    <name evidence="7" type="ORF">BDQ12DRAFT_686234</name>
</gene>
<keyword evidence="8" id="KW-1185">Reference proteome</keyword>
<dbReference type="Proteomes" id="UP000308652">
    <property type="component" value="Unassembled WGS sequence"/>
</dbReference>
<dbReference type="InterPro" id="IPR050416">
    <property type="entry name" value="FAD-linked_Oxidoreductase"/>
</dbReference>
<dbReference type="InterPro" id="IPR016167">
    <property type="entry name" value="FAD-bd_PCMH_sub1"/>
</dbReference>
<dbReference type="Pfam" id="PF01565">
    <property type="entry name" value="FAD_binding_4"/>
    <property type="match status" value="1"/>
</dbReference>